<dbReference type="CDD" id="cd02517">
    <property type="entry name" value="CMP-KDO-Synthetase"/>
    <property type="match status" value="1"/>
</dbReference>
<dbReference type="PANTHER" id="PTHR42866:SF2">
    <property type="entry name" value="3-DEOXY-MANNO-OCTULOSONATE CYTIDYLYLTRANSFERASE, MITOCHONDRIAL"/>
    <property type="match status" value="1"/>
</dbReference>
<organism evidence="6 7">
    <name type="scientific">Porphyromonas macacae</name>
    <dbReference type="NCBI Taxonomy" id="28115"/>
    <lineage>
        <taxon>Bacteria</taxon>
        <taxon>Pseudomonadati</taxon>
        <taxon>Bacteroidota</taxon>
        <taxon>Bacteroidia</taxon>
        <taxon>Bacteroidales</taxon>
        <taxon>Porphyromonadaceae</taxon>
        <taxon>Porphyromonas</taxon>
    </lineage>
</organism>
<sequence length="254" mass="28793">MERSVIAIIPARYASTRFPGKPLASLGGRPVIEHVVKRAESCVSRVVVATDDERIFETVRSFGSEAVMTASTHRSGTDRCIEAFNLTGKNEEIIINLQGDEPFIRPDQIKLLISLFDEKQVDIATLAEAYPEDTSNEQLFNPNQVKVVRDIQGRALYFSRHPIPYQRGEDKEWCRHHTYLRHIGMYAFRSNVLPQLGLLSPSTLEQAESLEQLRWLENNFCINVGITDTATIGIDTAEDLQKANEYLRKNPFSL</sequence>
<dbReference type="NCBIfam" id="TIGR00466">
    <property type="entry name" value="kdsB"/>
    <property type="match status" value="1"/>
</dbReference>
<comment type="function">
    <text evidence="5">Activates KDO (a required 8-carbon sugar) for incorporation into bacterial lipopolysaccharide in Gram-negative bacteria.</text>
</comment>
<dbReference type="InterPro" id="IPR003329">
    <property type="entry name" value="Cytidylyl_trans"/>
</dbReference>
<dbReference type="FunFam" id="3.90.550.10:FF:000011">
    <property type="entry name" value="3-deoxy-manno-octulosonate cytidylyltransferase"/>
    <property type="match status" value="1"/>
</dbReference>
<dbReference type="UniPathway" id="UPA00358">
    <property type="reaction ID" value="UER00476"/>
</dbReference>
<protein>
    <recommendedName>
        <fullName evidence="5">3-deoxy-manno-octulosonate cytidylyltransferase</fullName>
        <ecNumber evidence="5">2.7.7.38</ecNumber>
    </recommendedName>
    <alternativeName>
        <fullName evidence="5">CMP-2-keto-3-deoxyoctulosonic acid synthase</fullName>
        <shortName evidence="5">CKS</shortName>
        <shortName evidence="5">CMP-KDO synthase</shortName>
    </alternativeName>
</protein>
<comment type="similarity">
    <text evidence="5">Belongs to the KdsB family.</text>
</comment>
<keyword evidence="3 5" id="KW-0548">Nucleotidyltransferase</keyword>
<dbReference type="GO" id="GO:0016020">
    <property type="term" value="C:membrane"/>
    <property type="evidence" value="ECO:0007669"/>
    <property type="project" value="UniProtKB-SubCell"/>
</dbReference>
<dbReference type="Proteomes" id="UP000030103">
    <property type="component" value="Unassembled WGS sequence"/>
</dbReference>
<dbReference type="PANTHER" id="PTHR42866">
    <property type="entry name" value="3-DEOXY-MANNO-OCTULOSONATE CYTIDYLYLTRANSFERASE"/>
    <property type="match status" value="1"/>
</dbReference>
<dbReference type="eggNOG" id="COG1212">
    <property type="taxonomic scope" value="Bacteria"/>
</dbReference>
<keyword evidence="4 5" id="KW-0448">Lipopolysaccharide biosynthesis</keyword>
<dbReference type="InterPro" id="IPR004528">
    <property type="entry name" value="KdsB"/>
</dbReference>
<evidence type="ECO:0000256" key="5">
    <source>
        <dbReference type="HAMAP-Rule" id="MF_00057"/>
    </source>
</evidence>
<evidence type="ECO:0000256" key="1">
    <source>
        <dbReference type="ARBA" id="ARBA00004370"/>
    </source>
</evidence>
<dbReference type="HAMAP" id="MF_00057">
    <property type="entry name" value="KdsB"/>
    <property type="match status" value="1"/>
</dbReference>
<dbReference type="RefSeq" id="WP_036874926.1">
    <property type="nucleotide sequence ID" value="NZ_JASBZX010000001.1"/>
</dbReference>
<evidence type="ECO:0000256" key="4">
    <source>
        <dbReference type="ARBA" id="ARBA00022985"/>
    </source>
</evidence>
<dbReference type="GO" id="GO:0005829">
    <property type="term" value="C:cytosol"/>
    <property type="evidence" value="ECO:0007669"/>
    <property type="project" value="TreeGrafter"/>
</dbReference>
<keyword evidence="7" id="KW-1185">Reference proteome</keyword>
<dbReference type="Pfam" id="PF02348">
    <property type="entry name" value="CTP_transf_3"/>
    <property type="match status" value="1"/>
</dbReference>
<keyword evidence="2 5" id="KW-0808">Transferase</keyword>
<dbReference type="Gene3D" id="3.90.550.10">
    <property type="entry name" value="Spore Coat Polysaccharide Biosynthesis Protein SpsA, Chain A"/>
    <property type="match status" value="1"/>
</dbReference>
<comment type="subcellular location">
    <subcellularLocation>
        <location evidence="5">Cytoplasm</location>
    </subcellularLocation>
    <subcellularLocation>
        <location evidence="1">Membrane</location>
    </subcellularLocation>
</comment>
<dbReference type="GO" id="GO:0033468">
    <property type="term" value="P:CMP-keto-3-deoxy-D-manno-octulosonic acid biosynthetic process"/>
    <property type="evidence" value="ECO:0007669"/>
    <property type="project" value="UniProtKB-UniRule"/>
</dbReference>
<dbReference type="EC" id="2.7.7.38" evidence="5"/>
<dbReference type="NCBIfam" id="NF009905">
    <property type="entry name" value="PRK13368.1"/>
    <property type="match status" value="1"/>
</dbReference>
<reference evidence="6 7" key="1">
    <citation type="submission" date="2014-09" db="EMBL/GenBank/DDBJ databases">
        <title>Draft Genome Sequence of Porphyromonas macacae COT-192_OH2859.</title>
        <authorList>
            <person name="Wallis C."/>
            <person name="Deusch O."/>
            <person name="O'Flynn C."/>
            <person name="Davis I."/>
            <person name="Horsfall A."/>
            <person name="Kirkwood N."/>
            <person name="Harris S."/>
            <person name="Eisen J.A."/>
            <person name="Coil D.A."/>
            <person name="Darling A.E."/>
            <person name="Jospin G."/>
            <person name="Alexiev A."/>
        </authorList>
    </citation>
    <scope>NUCLEOTIDE SEQUENCE [LARGE SCALE GENOMIC DNA]</scope>
    <source>
        <strain evidence="7">COT-192 OH2859</strain>
    </source>
</reference>
<dbReference type="OrthoDB" id="9815559at2"/>
<name>A0A0A2E995_9PORP</name>
<dbReference type="InterPro" id="IPR029044">
    <property type="entry name" value="Nucleotide-diphossugar_trans"/>
</dbReference>
<proteinExistence type="inferred from homology"/>
<evidence type="ECO:0000256" key="3">
    <source>
        <dbReference type="ARBA" id="ARBA00022695"/>
    </source>
</evidence>
<comment type="catalytic activity">
    <reaction evidence="5">
        <text>3-deoxy-alpha-D-manno-oct-2-ulosonate + CTP = CMP-3-deoxy-beta-D-manno-octulosonate + diphosphate</text>
        <dbReference type="Rhea" id="RHEA:23448"/>
        <dbReference type="ChEBI" id="CHEBI:33019"/>
        <dbReference type="ChEBI" id="CHEBI:37563"/>
        <dbReference type="ChEBI" id="CHEBI:85986"/>
        <dbReference type="ChEBI" id="CHEBI:85987"/>
        <dbReference type="EC" id="2.7.7.38"/>
    </reaction>
</comment>
<accession>A0A0A2E995</accession>
<keyword evidence="5" id="KW-0963">Cytoplasm</keyword>
<dbReference type="NCBIfam" id="NF003950">
    <property type="entry name" value="PRK05450.1-3"/>
    <property type="match status" value="1"/>
</dbReference>
<gene>
    <name evidence="5" type="primary">kdsB</name>
    <name evidence="6" type="ORF">HQ47_09205</name>
</gene>
<dbReference type="GO" id="GO:0009103">
    <property type="term" value="P:lipopolysaccharide biosynthetic process"/>
    <property type="evidence" value="ECO:0007669"/>
    <property type="project" value="UniProtKB-UniRule"/>
</dbReference>
<dbReference type="NCBIfam" id="NF003952">
    <property type="entry name" value="PRK05450.1-5"/>
    <property type="match status" value="1"/>
</dbReference>
<evidence type="ECO:0000313" key="7">
    <source>
        <dbReference type="Proteomes" id="UP000030103"/>
    </source>
</evidence>
<dbReference type="GO" id="GO:0008690">
    <property type="term" value="F:3-deoxy-manno-octulosonate cytidylyltransferase activity"/>
    <property type="evidence" value="ECO:0007669"/>
    <property type="project" value="UniProtKB-UniRule"/>
</dbReference>
<dbReference type="STRING" id="28115.HQ47_09205"/>
<comment type="caution">
    <text evidence="6">The sequence shown here is derived from an EMBL/GenBank/DDBJ whole genome shotgun (WGS) entry which is preliminary data.</text>
</comment>
<evidence type="ECO:0000313" key="6">
    <source>
        <dbReference type="EMBL" id="KGN73024.1"/>
    </source>
</evidence>
<dbReference type="AlphaFoldDB" id="A0A0A2E995"/>
<dbReference type="EMBL" id="JRFA01000025">
    <property type="protein sequence ID" value="KGN73024.1"/>
    <property type="molecule type" value="Genomic_DNA"/>
</dbReference>
<evidence type="ECO:0000256" key="2">
    <source>
        <dbReference type="ARBA" id="ARBA00022679"/>
    </source>
</evidence>
<dbReference type="SUPFAM" id="SSF53448">
    <property type="entry name" value="Nucleotide-diphospho-sugar transferases"/>
    <property type="match status" value="1"/>
</dbReference>
<comment type="pathway">
    <text evidence="5">Nucleotide-sugar biosynthesis; CMP-3-deoxy-D-manno-octulosonate biosynthesis; CMP-3-deoxy-D-manno-octulosonate from 3-deoxy-D-manno-octulosonate and CTP: step 1/1.</text>
</comment>